<feature type="compositionally biased region" description="Pro residues" evidence="2">
    <location>
        <begin position="86"/>
        <end position="97"/>
    </location>
</feature>
<protein>
    <submittedName>
        <fullName evidence="3">Mis12-Mtw1 protein family-domain-containing protein</fullName>
    </submittedName>
</protein>
<comment type="caution">
    <text evidence="3">The sequence shown here is derived from an EMBL/GenBank/DDBJ whole genome shotgun (WGS) entry which is preliminary data.</text>
</comment>
<dbReference type="InterPro" id="IPR013218">
    <property type="entry name" value="Dsn1/Mis13"/>
</dbReference>
<evidence type="ECO:0000256" key="1">
    <source>
        <dbReference type="SAM" id="Coils"/>
    </source>
</evidence>
<feature type="region of interest" description="Disordered" evidence="2">
    <location>
        <begin position="1"/>
        <end position="20"/>
    </location>
</feature>
<dbReference type="GO" id="GO:0007059">
    <property type="term" value="P:chromosome segregation"/>
    <property type="evidence" value="ECO:0007669"/>
    <property type="project" value="InterPro"/>
</dbReference>
<evidence type="ECO:0000313" key="4">
    <source>
        <dbReference type="Proteomes" id="UP001287356"/>
    </source>
</evidence>
<feature type="region of interest" description="Disordered" evidence="2">
    <location>
        <begin position="35"/>
        <end position="289"/>
    </location>
</feature>
<dbReference type="PANTHER" id="PTHR14778:SF2">
    <property type="entry name" value="KINETOCHORE-ASSOCIATED PROTEIN DSN1 HOMOLOG"/>
    <property type="match status" value="1"/>
</dbReference>
<name>A0AAE0N8I8_9PEZI</name>
<feature type="compositionally biased region" description="Basic and acidic residues" evidence="2">
    <location>
        <begin position="146"/>
        <end position="163"/>
    </location>
</feature>
<feature type="compositionally biased region" description="Acidic residues" evidence="2">
    <location>
        <begin position="183"/>
        <end position="196"/>
    </location>
</feature>
<feature type="coiled-coil region" evidence="1">
    <location>
        <begin position="381"/>
        <end position="408"/>
    </location>
</feature>
<dbReference type="AlphaFoldDB" id="A0AAE0N8I8"/>
<feature type="compositionally biased region" description="Polar residues" evidence="2">
    <location>
        <begin position="1"/>
        <end position="19"/>
    </location>
</feature>
<dbReference type="Pfam" id="PF08202">
    <property type="entry name" value="MIS13"/>
    <property type="match status" value="1"/>
</dbReference>
<sequence length="544" mass="59486">MTTLVRTRQPLQVLSMSNQPERRYSKRLAATSVYDEQDGDFLFTRGSKRVKTATDDEATPEQQKPLAPPKRTAGRPPKAGTKRRASPPPQPPAPPPAAASAHSQNAAPLPRRTGRRRTSSLAGPAPPPAPAQDEGLVVPKNRGWRKARDSADTRTPARDETKPKPANGGVSARGRGDRRRDDEDHDDDDDDDDDDGDGRPDLVARRTTPKNVDRKREAAATAAAEEAIDPDQESFESRQIALPFSDTPIINRNKELRKKGGASGGRRSSLGMRGRRASSLIDSGHSALPHREVDPAEFYKHIEADGPSEPRRMKQLLIWCGERALSEKPPHGSHGSSAVLGARAIQDQLLKDFGARSEFSDWFSREDAPRPPVVLKPNPRNIEHDVRVAEYEAKIARLKEEKKAWQALAKPLPEVEPLYPEVGGDSSSSGKTAPDEALLDADDAKILASLTAPDAAFASFRRQTRARLQNLQSALEFAVDHLADGVHKLDQRVATAGREADTVLAASAARLRQRDDREKRALGTRDLPAMEVLRSLGRILPEGG</sequence>
<gene>
    <name evidence="3" type="ORF">B0T24DRAFT_623023</name>
</gene>
<proteinExistence type="predicted"/>
<accession>A0AAE0N8I8</accession>
<feature type="region of interest" description="Disordered" evidence="2">
    <location>
        <begin position="416"/>
        <end position="435"/>
    </location>
</feature>
<feature type="compositionally biased region" description="Low complexity" evidence="2">
    <location>
        <begin position="98"/>
        <end position="108"/>
    </location>
</feature>
<reference evidence="3" key="1">
    <citation type="journal article" date="2023" name="Mol. Phylogenet. Evol.">
        <title>Genome-scale phylogeny and comparative genomics of the fungal order Sordariales.</title>
        <authorList>
            <person name="Hensen N."/>
            <person name="Bonometti L."/>
            <person name="Westerberg I."/>
            <person name="Brannstrom I.O."/>
            <person name="Guillou S."/>
            <person name="Cros-Aarteil S."/>
            <person name="Calhoun S."/>
            <person name="Haridas S."/>
            <person name="Kuo A."/>
            <person name="Mondo S."/>
            <person name="Pangilinan J."/>
            <person name="Riley R."/>
            <person name="LaButti K."/>
            <person name="Andreopoulos B."/>
            <person name="Lipzen A."/>
            <person name="Chen C."/>
            <person name="Yan M."/>
            <person name="Daum C."/>
            <person name="Ng V."/>
            <person name="Clum A."/>
            <person name="Steindorff A."/>
            <person name="Ohm R.A."/>
            <person name="Martin F."/>
            <person name="Silar P."/>
            <person name="Natvig D.O."/>
            <person name="Lalanne C."/>
            <person name="Gautier V."/>
            <person name="Ament-Velasquez S.L."/>
            <person name="Kruys A."/>
            <person name="Hutchinson M.I."/>
            <person name="Powell A.J."/>
            <person name="Barry K."/>
            <person name="Miller A.N."/>
            <person name="Grigoriev I.V."/>
            <person name="Debuchy R."/>
            <person name="Gladieux P."/>
            <person name="Hiltunen Thoren M."/>
            <person name="Johannesson H."/>
        </authorList>
    </citation>
    <scope>NUCLEOTIDE SEQUENCE</scope>
    <source>
        <strain evidence="3">CBS 958.72</strain>
    </source>
</reference>
<keyword evidence="4" id="KW-1185">Reference proteome</keyword>
<organism evidence="3 4">
    <name type="scientific">Lasiosphaeria ovina</name>
    <dbReference type="NCBI Taxonomy" id="92902"/>
    <lineage>
        <taxon>Eukaryota</taxon>
        <taxon>Fungi</taxon>
        <taxon>Dikarya</taxon>
        <taxon>Ascomycota</taxon>
        <taxon>Pezizomycotina</taxon>
        <taxon>Sordariomycetes</taxon>
        <taxon>Sordariomycetidae</taxon>
        <taxon>Sordariales</taxon>
        <taxon>Lasiosphaeriaceae</taxon>
        <taxon>Lasiosphaeria</taxon>
    </lineage>
</organism>
<dbReference type="EMBL" id="JAULSN010000004">
    <property type="protein sequence ID" value="KAK3373394.1"/>
    <property type="molecule type" value="Genomic_DNA"/>
</dbReference>
<dbReference type="PANTHER" id="PTHR14778">
    <property type="entry name" value="KINETOCHORE-ASSOCIATED PROTEIN DSN1 HOMOLOG"/>
    <property type="match status" value="1"/>
</dbReference>
<dbReference type="GO" id="GO:0051301">
    <property type="term" value="P:cell division"/>
    <property type="evidence" value="ECO:0007669"/>
    <property type="project" value="InterPro"/>
</dbReference>
<evidence type="ECO:0000256" key="2">
    <source>
        <dbReference type="SAM" id="MobiDB-lite"/>
    </source>
</evidence>
<dbReference type="GO" id="GO:0000444">
    <property type="term" value="C:MIS12/MIND type complex"/>
    <property type="evidence" value="ECO:0007669"/>
    <property type="project" value="InterPro"/>
</dbReference>
<dbReference type="Proteomes" id="UP001287356">
    <property type="component" value="Unassembled WGS sequence"/>
</dbReference>
<evidence type="ECO:0000313" key="3">
    <source>
        <dbReference type="EMBL" id="KAK3373394.1"/>
    </source>
</evidence>
<reference evidence="3" key="2">
    <citation type="submission" date="2023-06" db="EMBL/GenBank/DDBJ databases">
        <authorList>
            <consortium name="Lawrence Berkeley National Laboratory"/>
            <person name="Haridas S."/>
            <person name="Hensen N."/>
            <person name="Bonometti L."/>
            <person name="Westerberg I."/>
            <person name="Brannstrom I.O."/>
            <person name="Guillou S."/>
            <person name="Cros-Aarteil S."/>
            <person name="Calhoun S."/>
            <person name="Kuo A."/>
            <person name="Mondo S."/>
            <person name="Pangilinan J."/>
            <person name="Riley R."/>
            <person name="Labutti K."/>
            <person name="Andreopoulos B."/>
            <person name="Lipzen A."/>
            <person name="Chen C."/>
            <person name="Yanf M."/>
            <person name="Daum C."/>
            <person name="Ng V."/>
            <person name="Clum A."/>
            <person name="Steindorff A."/>
            <person name="Ohm R."/>
            <person name="Martin F."/>
            <person name="Silar P."/>
            <person name="Natvig D."/>
            <person name="Lalanne C."/>
            <person name="Gautier V."/>
            <person name="Ament-Velasquez S.L."/>
            <person name="Kruys A."/>
            <person name="Hutchinson M.I."/>
            <person name="Powell A.J."/>
            <person name="Barry K."/>
            <person name="Miller A.N."/>
            <person name="Grigoriev I.V."/>
            <person name="Debuchy R."/>
            <person name="Gladieux P."/>
            <person name="Thoren M.H."/>
            <person name="Johannesson H."/>
        </authorList>
    </citation>
    <scope>NUCLEOTIDE SEQUENCE</scope>
    <source>
        <strain evidence="3">CBS 958.72</strain>
    </source>
</reference>
<keyword evidence="1" id="KW-0175">Coiled coil</keyword>